<keyword evidence="1" id="KW-1185">Reference proteome</keyword>
<proteinExistence type="predicted"/>
<accession>A0A915I7Z2</accession>
<dbReference type="Proteomes" id="UP000887565">
    <property type="component" value="Unplaced"/>
</dbReference>
<dbReference type="WBParaSite" id="nRc.2.0.1.t09444-RA">
    <property type="protein sequence ID" value="nRc.2.0.1.t09444-RA"/>
    <property type="gene ID" value="nRc.2.0.1.g09444"/>
</dbReference>
<reference evidence="2" key="1">
    <citation type="submission" date="2022-11" db="UniProtKB">
        <authorList>
            <consortium name="WormBaseParasite"/>
        </authorList>
    </citation>
    <scope>IDENTIFICATION</scope>
</reference>
<organism evidence="1 2">
    <name type="scientific">Romanomermis culicivorax</name>
    <name type="common">Nematode worm</name>
    <dbReference type="NCBI Taxonomy" id="13658"/>
    <lineage>
        <taxon>Eukaryota</taxon>
        <taxon>Metazoa</taxon>
        <taxon>Ecdysozoa</taxon>
        <taxon>Nematoda</taxon>
        <taxon>Enoplea</taxon>
        <taxon>Dorylaimia</taxon>
        <taxon>Mermithida</taxon>
        <taxon>Mermithoidea</taxon>
        <taxon>Mermithidae</taxon>
        <taxon>Romanomermis</taxon>
    </lineage>
</organism>
<sequence>MKTNLALDFAEKWGKVASKPNLSFRQVVAEIVGYAKVGKISNTGHHCQGDKGVKDQLNRSTEDRLQSVNDVVLLTSNHMVSRQTDTF</sequence>
<evidence type="ECO:0000313" key="2">
    <source>
        <dbReference type="WBParaSite" id="nRc.2.0.1.t09444-RA"/>
    </source>
</evidence>
<protein>
    <submittedName>
        <fullName evidence="2">Uncharacterized protein</fullName>
    </submittedName>
</protein>
<evidence type="ECO:0000313" key="1">
    <source>
        <dbReference type="Proteomes" id="UP000887565"/>
    </source>
</evidence>
<dbReference type="AlphaFoldDB" id="A0A915I7Z2"/>
<name>A0A915I7Z2_ROMCU</name>